<keyword evidence="2" id="KW-1185">Reference proteome</keyword>
<reference evidence="1 2" key="1">
    <citation type="submission" date="2024-05" db="EMBL/GenBank/DDBJ databases">
        <title>Haplotype-resolved chromosome-level genome assembly of Huyou (Citrus changshanensis).</title>
        <authorList>
            <person name="Miao C."/>
            <person name="Chen W."/>
            <person name="Wu Y."/>
            <person name="Wang L."/>
            <person name="Zhao S."/>
            <person name="Grierson D."/>
            <person name="Xu C."/>
            <person name="Chen K."/>
        </authorList>
    </citation>
    <scope>NUCLEOTIDE SEQUENCE [LARGE SCALE GENOMIC DNA]</scope>
    <source>
        <strain evidence="1">01-14</strain>
        <tissue evidence="1">Leaf</tissue>
    </source>
</reference>
<accession>A0AAP0M374</accession>
<dbReference type="Proteomes" id="UP001428341">
    <property type="component" value="Unassembled WGS sequence"/>
</dbReference>
<evidence type="ECO:0000313" key="2">
    <source>
        <dbReference type="Proteomes" id="UP001428341"/>
    </source>
</evidence>
<comment type="caution">
    <text evidence="1">The sequence shown here is derived from an EMBL/GenBank/DDBJ whole genome shotgun (WGS) entry which is preliminary data.</text>
</comment>
<dbReference type="AlphaFoldDB" id="A0AAP0M374"/>
<dbReference type="PROSITE" id="PS50096">
    <property type="entry name" value="IQ"/>
    <property type="match status" value="1"/>
</dbReference>
<sequence>MAINFHAPNALRALKRLVKLQALVRGYLMRKRAAVRDQTAVKIQRARCSFNKEKRLEPEFRHQKSLKCSYYFSGRFGETSGEIHSKKKKPVSLERTMRRLGGEDHLWKKIYLNEVGNEFLDGHASFVKVNQMVIIEENEVVSFKIENVTDKAGEVFVYCKNLDTKIASFEILNFEAKGDLKEGIPEKT</sequence>
<gene>
    <name evidence="1" type="ORF">WN944_004475</name>
</gene>
<name>A0AAP0M374_9ROSI</name>
<organism evidence="1 2">
    <name type="scientific">Citrus x changshan-huyou</name>
    <dbReference type="NCBI Taxonomy" id="2935761"/>
    <lineage>
        <taxon>Eukaryota</taxon>
        <taxon>Viridiplantae</taxon>
        <taxon>Streptophyta</taxon>
        <taxon>Embryophyta</taxon>
        <taxon>Tracheophyta</taxon>
        <taxon>Spermatophyta</taxon>
        <taxon>Magnoliopsida</taxon>
        <taxon>eudicotyledons</taxon>
        <taxon>Gunneridae</taxon>
        <taxon>Pentapetalae</taxon>
        <taxon>rosids</taxon>
        <taxon>malvids</taxon>
        <taxon>Sapindales</taxon>
        <taxon>Rutaceae</taxon>
        <taxon>Aurantioideae</taxon>
        <taxon>Citrus</taxon>
    </lineage>
</organism>
<proteinExistence type="predicted"/>
<evidence type="ECO:0000313" key="1">
    <source>
        <dbReference type="EMBL" id="KAK9193777.1"/>
    </source>
</evidence>
<dbReference type="EMBL" id="JBCGBO010000006">
    <property type="protein sequence ID" value="KAK9193777.1"/>
    <property type="molecule type" value="Genomic_DNA"/>
</dbReference>
<protein>
    <submittedName>
        <fullName evidence="1">Uncharacterized protein</fullName>
    </submittedName>
</protein>